<dbReference type="Proteomes" id="UP000006457">
    <property type="component" value="Unassembled WGS sequence"/>
</dbReference>
<dbReference type="AlphaFoldDB" id="I3DIK1"/>
<reference evidence="1 2" key="1">
    <citation type="submission" date="2012-03" db="EMBL/GenBank/DDBJ databases">
        <authorList>
            <person name="Harkins D.M."/>
            <person name="Madupu R."/>
            <person name="Durkin A.S."/>
            <person name="Torralba M."/>
            <person name="Methe B."/>
            <person name="Sutton G.G."/>
            <person name="Nelson K.E."/>
        </authorList>
    </citation>
    <scope>NUCLEOTIDE SEQUENCE [LARGE SCALE GENOMIC DNA]</scope>
    <source>
        <strain evidence="1 2">CCUG 2042</strain>
    </source>
</reference>
<protein>
    <submittedName>
        <fullName evidence="1">PF06097 family protein</fullName>
    </submittedName>
</protein>
<dbReference type="Pfam" id="PF06097">
    <property type="entry name" value="DUF945"/>
    <property type="match status" value="1"/>
</dbReference>
<dbReference type="RefSeq" id="WP_005759131.1">
    <property type="nucleotide sequence ID" value="NZ_AJSX01000007.1"/>
</dbReference>
<name>I3DIK1_9PAST</name>
<dbReference type="EMBL" id="AJSX01000007">
    <property type="protein sequence ID" value="EIJ71544.1"/>
    <property type="molecule type" value="Genomic_DNA"/>
</dbReference>
<organism evidence="1 2">
    <name type="scientific">Pasteurella bettyae CCUG 2042</name>
    <dbReference type="NCBI Taxonomy" id="1095749"/>
    <lineage>
        <taxon>Bacteria</taxon>
        <taxon>Pseudomonadati</taxon>
        <taxon>Pseudomonadota</taxon>
        <taxon>Gammaproteobacteria</taxon>
        <taxon>Pasteurellales</taxon>
        <taxon>Pasteurellaceae</taxon>
        <taxon>Pasteurella</taxon>
    </lineage>
</organism>
<sequence>MNKSKLAAAVIIALGAVWTGGAWFTGKTAETEHQYQLDRVNQQLSQLDIVKELNYELKITDVSFERGLFSSDIHYAIEYTSLKDQNKKGKLPFESKLYHGPLPLNLVRQLNFTPAIFSETSQLVKNEQTQILFDTVKDKIPLNTELTLTYAQQLKGALFIAAGEFESSDDIKASWSDASIKFDVNKEGEGKYDYSLQDAKITLSGEQLKSFEYGDETKNKLQSLDIAMQDLKGQAEITDSQKLYLGNYDGILGNLKYSYHYEKPEVNGLSMMQFDQWNFSYQATENDGFLNYDSKNKLSAVTFNQKNLGEVVINVKAEHLLASALNKLSDAALLEDNKAVDSLLMEILKNQPHLQILPFSIKNDKGLMSHNINIELANVDLNRTLKSGKFLSLFKQLSWSTYVDKSALANLYHYIDSLSEKTNEKSDKQVQQEIDQLIKDLHQQNVIVEDEKSVKLDLRLENGKLKLNDHEIPEEYISMMIFALMLQHH</sequence>
<gene>
    <name evidence="1" type="ORF">HMPREF1052_0230</name>
</gene>
<keyword evidence="2" id="KW-1185">Reference proteome</keyword>
<dbReference type="OrthoDB" id="5444681at2"/>
<dbReference type="PATRIC" id="fig|1095749.3.peg.464"/>
<evidence type="ECO:0000313" key="2">
    <source>
        <dbReference type="Proteomes" id="UP000006457"/>
    </source>
</evidence>
<comment type="caution">
    <text evidence="1">The sequence shown here is derived from an EMBL/GenBank/DDBJ whole genome shotgun (WGS) entry which is preliminary data.</text>
</comment>
<dbReference type="eggNOG" id="COG5339">
    <property type="taxonomic scope" value="Bacteria"/>
</dbReference>
<evidence type="ECO:0000313" key="1">
    <source>
        <dbReference type="EMBL" id="EIJ71544.1"/>
    </source>
</evidence>
<dbReference type="InterPro" id="IPR010352">
    <property type="entry name" value="DUF945"/>
</dbReference>
<accession>I3DIK1</accession>
<proteinExistence type="predicted"/>